<dbReference type="Gene3D" id="3.40.50.300">
    <property type="entry name" value="P-loop containing nucleotide triphosphate hydrolases"/>
    <property type="match status" value="1"/>
</dbReference>
<dbReference type="CDD" id="cd17875">
    <property type="entry name" value="SRP54_G"/>
    <property type="match status" value="1"/>
</dbReference>
<evidence type="ECO:0000256" key="8">
    <source>
        <dbReference type="HAMAP-Rule" id="MF_00306"/>
    </source>
</evidence>
<keyword evidence="2 8" id="KW-0547">Nucleotide-binding</keyword>
<dbReference type="InterPro" id="IPR042101">
    <property type="entry name" value="SRP54_N_sf"/>
</dbReference>
<feature type="binding site" evidence="8">
    <location>
        <begin position="246"/>
        <end position="249"/>
    </location>
    <ligand>
        <name>GTP</name>
        <dbReference type="ChEBI" id="CHEBI:37565"/>
    </ligand>
</feature>
<comment type="domain">
    <text evidence="8">Composed of three domains: the N-terminal N domain, which is responsible for interactions with the ribosome, the central G domain, which binds GTP, and the C-terminal M domain, which binds the RNA and the signal sequence of the RNC.</text>
</comment>
<dbReference type="GO" id="GO:0008312">
    <property type="term" value="F:7S RNA binding"/>
    <property type="evidence" value="ECO:0007669"/>
    <property type="project" value="UniProtKB-UniRule"/>
</dbReference>
<dbReference type="GO" id="GO:0005525">
    <property type="term" value="F:GTP binding"/>
    <property type="evidence" value="ECO:0007669"/>
    <property type="project" value="UniProtKB-UniRule"/>
</dbReference>
<dbReference type="SMART" id="SM00963">
    <property type="entry name" value="SRP54_N"/>
    <property type="match status" value="1"/>
</dbReference>
<comment type="similarity">
    <text evidence="1 8">Belongs to the GTP-binding SRP family. SRP54 subfamily.</text>
</comment>
<evidence type="ECO:0000259" key="11">
    <source>
        <dbReference type="SMART" id="SM00963"/>
    </source>
</evidence>
<dbReference type="InterPro" id="IPR022941">
    <property type="entry name" value="SRP54"/>
</dbReference>
<dbReference type="SMART" id="SM00962">
    <property type="entry name" value="SRP54"/>
    <property type="match status" value="1"/>
</dbReference>
<dbReference type="SUPFAM" id="SSF47446">
    <property type="entry name" value="Signal peptide-binding domain"/>
    <property type="match status" value="1"/>
</dbReference>
<dbReference type="HAMAP" id="MF_00306">
    <property type="entry name" value="SRP54"/>
    <property type="match status" value="1"/>
</dbReference>
<keyword evidence="5 8" id="KW-0342">GTP-binding</keyword>
<feature type="domain" description="AAA+ ATPase" evidence="9">
    <location>
        <begin position="99"/>
        <end position="299"/>
    </location>
</feature>
<dbReference type="PANTHER" id="PTHR11564">
    <property type="entry name" value="SIGNAL RECOGNITION PARTICLE 54K PROTEIN SRP54"/>
    <property type="match status" value="1"/>
</dbReference>
<evidence type="ECO:0000256" key="5">
    <source>
        <dbReference type="ARBA" id="ARBA00023134"/>
    </source>
</evidence>
<feature type="binding site" evidence="8">
    <location>
        <begin position="188"/>
        <end position="192"/>
    </location>
    <ligand>
        <name>GTP</name>
        <dbReference type="ChEBI" id="CHEBI:37565"/>
    </ligand>
</feature>
<feature type="domain" description="Signal recognition particle SRP54 helical bundle" evidence="11">
    <location>
        <begin position="2"/>
        <end position="87"/>
    </location>
</feature>
<evidence type="ECO:0000256" key="2">
    <source>
        <dbReference type="ARBA" id="ARBA00022741"/>
    </source>
</evidence>
<keyword evidence="6 8" id="KW-0733">Signal recognition particle</keyword>
<evidence type="ECO:0000256" key="3">
    <source>
        <dbReference type="ARBA" id="ARBA00022801"/>
    </source>
</evidence>
<evidence type="ECO:0000256" key="7">
    <source>
        <dbReference type="ARBA" id="ARBA00023274"/>
    </source>
</evidence>
<evidence type="ECO:0000256" key="6">
    <source>
        <dbReference type="ARBA" id="ARBA00023135"/>
    </source>
</evidence>
<comment type="catalytic activity">
    <reaction evidence="8">
        <text>GTP + H2O = GDP + phosphate + H(+)</text>
        <dbReference type="Rhea" id="RHEA:19669"/>
        <dbReference type="ChEBI" id="CHEBI:15377"/>
        <dbReference type="ChEBI" id="CHEBI:15378"/>
        <dbReference type="ChEBI" id="CHEBI:37565"/>
        <dbReference type="ChEBI" id="CHEBI:43474"/>
        <dbReference type="ChEBI" id="CHEBI:58189"/>
        <dbReference type="EC" id="3.6.5.4"/>
    </reaction>
</comment>
<evidence type="ECO:0000313" key="12">
    <source>
        <dbReference type="EMBL" id="AOZ56043.1"/>
    </source>
</evidence>
<comment type="function">
    <text evidence="8">Involved in targeting and insertion of nascent membrane proteins into the cytoplasmic membrane. Binds to the hydrophobic signal sequence of the ribosome-nascent chain (RNC) as it emerges from the ribosomes. The SRP-RNC complex is then targeted to the cytoplasmic membrane where it interacts with the SRP receptor FtsY.</text>
</comment>
<dbReference type="GO" id="GO:0003924">
    <property type="term" value="F:GTPase activity"/>
    <property type="evidence" value="ECO:0007669"/>
    <property type="project" value="UniProtKB-UniRule"/>
</dbReference>
<organism evidence="12">
    <name type="scientific">uncultured korarchaeote</name>
    <dbReference type="NCBI Taxonomy" id="161241"/>
    <lineage>
        <taxon>Archaea</taxon>
        <taxon>Thermoproteota</taxon>
        <taxon>environmental samples</taxon>
    </lineage>
</organism>
<dbReference type="Pfam" id="PF02978">
    <property type="entry name" value="SRP_SPB"/>
    <property type="match status" value="1"/>
</dbReference>
<comment type="subcellular location">
    <subcellularLocation>
        <location evidence="8">Cytoplasm</location>
    </subcellularLocation>
    <text evidence="8">The SRP-RNC complex is targeted to the cytoplasmic membrane.</text>
</comment>
<dbReference type="Pfam" id="PF02881">
    <property type="entry name" value="SRP54_N"/>
    <property type="match status" value="1"/>
</dbReference>
<dbReference type="Gene3D" id="1.20.120.140">
    <property type="entry name" value="Signal recognition particle SRP54, nucleotide-binding domain"/>
    <property type="match status" value="1"/>
</dbReference>
<dbReference type="InterPro" id="IPR036891">
    <property type="entry name" value="Signal_recog_part_SRP54_M_sf"/>
</dbReference>
<dbReference type="SMART" id="SM00382">
    <property type="entry name" value="AAA"/>
    <property type="match status" value="1"/>
</dbReference>
<dbReference type="InterPro" id="IPR027417">
    <property type="entry name" value="P-loop_NTPase"/>
</dbReference>
<dbReference type="EC" id="3.6.5.4" evidence="8"/>
<name>A0A1L2JM32_9CREN</name>
<evidence type="ECO:0000256" key="1">
    <source>
        <dbReference type="ARBA" id="ARBA00005450"/>
    </source>
</evidence>
<dbReference type="InterPro" id="IPR004125">
    <property type="entry name" value="Signal_recog_particle_SRP54_M"/>
</dbReference>
<keyword evidence="4 8" id="KW-0694">RNA-binding</keyword>
<protein>
    <recommendedName>
        <fullName evidence="8">Signal recognition particle 54 kDa protein</fullName>
        <shortName evidence="8">SRP54</shortName>
        <ecNumber evidence="8">3.6.5.4</ecNumber>
    </recommendedName>
</protein>
<dbReference type="EMBL" id="KX764956">
    <property type="protein sequence ID" value="AOZ56043.1"/>
    <property type="molecule type" value="Genomic_DNA"/>
</dbReference>
<reference evidence="12" key="1">
    <citation type="journal article" date="2017" name="Nature">
        <title>Metagenomic exploration of ASGARD archaea illuminates the origin of cellular complexity in eukaryotes.</title>
        <authorList>
            <person name="Zaremba-Niedzwiedzka K."/>
            <person name="Caceres E.F."/>
            <person name="Saw J.H.W."/>
            <person name="Backstrom D."/>
            <person name="Juzokaite L."/>
            <person name="Vancaester E."/>
            <person name="Seitz K.W."/>
            <person name="Anantharaman K."/>
            <person name="Starnawski P."/>
            <person name="Kjeldsen K.U."/>
            <person name="Stott M.B."/>
            <person name="Nunoura T."/>
            <person name="Banfield J.F."/>
            <person name="Schramm A."/>
            <person name="Baker B.J."/>
            <person name="Spang A."/>
            <person name="Ettema T.J.G."/>
        </authorList>
    </citation>
    <scope>NUCLEOTIDE SEQUENCE</scope>
    <source>
        <strain evidence="12">TIV_3</strain>
    </source>
</reference>
<evidence type="ECO:0000259" key="9">
    <source>
        <dbReference type="SMART" id="SM00382"/>
    </source>
</evidence>
<dbReference type="SUPFAM" id="SSF52540">
    <property type="entry name" value="P-loop containing nucleoside triphosphate hydrolases"/>
    <property type="match status" value="1"/>
</dbReference>
<feature type="binding site" evidence="8">
    <location>
        <begin position="107"/>
        <end position="114"/>
    </location>
    <ligand>
        <name>GTP</name>
        <dbReference type="ChEBI" id="CHEBI:37565"/>
    </ligand>
</feature>
<dbReference type="InterPro" id="IPR003593">
    <property type="entry name" value="AAA+_ATPase"/>
</dbReference>
<dbReference type="GO" id="GO:0006614">
    <property type="term" value="P:SRP-dependent cotranslational protein targeting to membrane"/>
    <property type="evidence" value="ECO:0007669"/>
    <property type="project" value="InterPro"/>
</dbReference>
<dbReference type="InterPro" id="IPR013822">
    <property type="entry name" value="Signal_recog_particl_SRP54_hlx"/>
</dbReference>
<feature type="domain" description="SRP54-type proteins GTP-binding" evidence="10">
    <location>
        <begin position="100"/>
        <end position="294"/>
    </location>
</feature>
<dbReference type="PANTHER" id="PTHR11564:SF5">
    <property type="entry name" value="SIGNAL RECOGNITION PARTICLE SUBUNIT SRP54"/>
    <property type="match status" value="1"/>
</dbReference>
<dbReference type="AlphaFoldDB" id="A0A1L2JM32"/>
<proteinExistence type="inferred from homology"/>
<gene>
    <name evidence="8" type="primary">srp54</name>
</gene>
<comment type="subunit">
    <text evidence="8">Part of the signal recognition particle protein translocation system, which is composed of SRP and FtsY. Archaeal SRP consists of a 7S RNA molecule of 300 nucleotides and two protein subunits: SRP54 and SRP19.</text>
</comment>
<dbReference type="InterPro" id="IPR000897">
    <property type="entry name" value="SRP54_GTPase_dom"/>
</dbReference>
<accession>A0A1L2JM32</accession>
<dbReference type="GO" id="GO:0048500">
    <property type="term" value="C:signal recognition particle"/>
    <property type="evidence" value="ECO:0007669"/>
    <property type="project" value="UniProtKB-UniRule"/>
</dbReference>
<dbReference type="Pfam" id="PF00448">
    <property type="entry name" value="SRP54"/>
    <property type="match status" value="1"/>
</dbReference>
<dbReference type="Gene3D" id="1.10.260.30">
    <property type="entry name" value="Signal recognition particle, SRP54 subunit, M-domain"/>
    <property type="match status" value="1"/>
</dbReference>
<keyword evidence="7 8" id="KW-0687">Ribonucleoprotein</keyword>
<keyword evidence="3 8" id="KW-0378">Hydrolase</keyword>
<sequence length="445" mass="49643">MSLYNLKRSLSNAVKRFLRVPTADERAVNALLKEIQRALIKADVNVRIVAEFTRKVREKSLSAEVPPGFSRRDIVLKSVYDGLVEILGERRPTLQLAKGTNIMLFVGIEGSGKTTTVAKLAVLLKRKGYRVAVVCADDHRPGAYQQLLDLLSEHEIPVYWERGVKAPELAEHGVKKLREEGYNVILVDTAGRHKNEQSLIEEMQVISAKVKPTHTFLVVDAATGQFAYQQAKAFHEVSPIGGVIVTKLDGTAKGGGALSAVVATGAPIYFICTGEKLDEIEPFDPNGFVSRLLGMGDLRALSERLHEAYIEMKKLKEAELLPEKFNLLAFRLQLQQARKLGPLSKLLELLPGGLSLNLPPEAAQEASKKIDKWLVIMDSMTREELENPKIIDRSRINRIARGAGVYPEDVREMLSNYKRAKRMMKAFKSDRAAKRMLEKLTRSVP</sequence>
<keyword evidence="8" id="KW-0963">Cytoplasm</keyword>
<evidence type="ECO:0000259" key="10">
    <source>
        <dbReference type="SMART" id="SM00962"/>
    </source>
</evidence>
<evidence type="ECO:0000256" key="4">
    <source>
        <dbReference type="ARBA" id="ARBA00022884"/>
    </source>
</evidence>